<feature type="domain" description="Type I restriction enzyme R protein N-terminal" evidence="1">
    <location>
        <begin position="37"/>
        <end position="137"/>
    </location>
</feature>
<reference evidence="2" key="1">
    <citation type="submission" date="2021-02" db="EMBL/GenBank/DDBJ databases">
        <title>Natronogracilivirga saccharolytica gen. nov. sp. nov. a new anaerobic, haloalkiliphilic carbohydrate-fermenting bacterium from soda lake and proposing of Cyclonatronumiaceae fam. nov. in the phylum Balneolaeota.</title>
        <authorList>
            <person name="Zhilina T.N."/>
            <person name="Sorokin D.Y."/>
            <person name="Zavarzina D.G."/>
            <person name="Toshchakov S.V."/>
            <person name="Kublanov I.V."/>
        </authorList>
    </citation>
    <scope>NUCLEOTIDE SEQUENCE</scope>
    <source>
        <strain evidence="2">Z-1702</strain>
    </source>
</reference>
<proteinExistence type="predicted"/>
<dbReference type="Pfam" id="PF13588">
    <property type="entry name" value="HSDR_N_2"/>
    <property type="match status" value="1"/>
</dbReference>
<keyword evidence="3" id="KW-1185">Reference proteome</keyword>
<evidence type="ECO:0000259" key="1">
    <source>
        <dbReference type="Pfam" id="PF13588"/>
    </source>
</evidence>
<organism evidence="2 3">
    <name type="scientific">Natronogracilivirga saccharolytica</name>
    <dbReference type="NCBI Taxonomy" id="2812953"/>
    <lineage>
        <taxon>Bacteria</taxon>
        <taxon>Pseudomonadati</taxon>
        <taxon>Balneolota</taxon>
        <taxon>Balneolia</taxon>
        <taxon>Balneolales</taxon>
        <taxon>Cyclonatronaceae</taxon>
        <taxon>Natronogracilivirga</taxon>
    </lineage>
</organism>
<dbReference type="InterPro" id="IPR029464">
    <property type="entry name" value="HSDR_N"/>
</dbReference>
<evidence type="ECO:0000313" key="2">
    <source>
        <dbReference type="EMBL" id="MBP3191500.1"/>
    </source>
</evidence>
<dbReference type="EMBL" id="JAFIDN010000002">
    <property type="protein sequence ID" value="MBP3191500.1"/>
    <property type="molecule type" value="Genomic_DNA"/>
</dbReference>
<dbReference type="Proteomes" id="UP000673975">
    <property type="component" value="Unassembled WGS sequence"/>
</dbReference>
<gene>
    <name evidence="2" type="ORF">NATSA_02370</name>
</gene>
<name>A0A8J7RGL5_9BACT</name>
<accession>A0A8J7RGL5</accession>
<dbReference type="RefSeq" id="WP_210510096.1">
    <property type="nucleotide sequence ID" value="NZ_JAFIDN010000002.1"/>
</dbReference>
<comment type="caution">
    <text evidence="2">The sequence shown here is derived from an EMBL/GenBank/DDBJ whole genome shotgun (WGS) entry which is preliminary data.</text>
</comment>
<protein>
    <submittedName>
        <fullName evidence="2">Type I restriction enzyme HsdR N-terminal domain-containing protein</fullName>
    </submittedName>
</protein>
<sequence length="320" mass="35518">MQNKRSVAFGHFPRIRIQDGEHLLWNPLKKQAFRQRPEERVRLQLLEYLILQSSIPTSRIATETAVPSRYSRGRTDILCHDPDFQPWLLIECKADNVKIGPKTALQSAHYNRHISAPYIMMSNGIQDLLFDMSPKPVALEPSGYPPEIKPGFPFTSMEPSYWTGRGFLPENMDSDAASALSALLCHLFHQSGESRSYLTLNAPHESKVYTHFYLLTNAPGSPDSLLAFTVMAAGPGDAVIVAAGNRRKKITGILTIAIDQSGTFHSPELIMAENDNIITPDISPVEQICLEPSSARAGKPAENIIPKLARALEELLLHGK</sequence>
<dbReference type="AlphaFoldDB" id="A0A8J7RGL5"/>
<evidence type="ECO:0000313" key="3">
    <source>
        <dbReference type="Proteomes" id="UP000673975"/>
    </source>
</evidence>